<dbReference type="PANTHER" id="PTHR11733:SF232">
    <property type="entry name" value="NEPRILYSIN METALLOPEPTIDASE FAMILY"/>
    <property type="match status" value="1"/>
</dbReference>
<dbReference type="InterPro" id="IPR042089">
    <property type="entry name" value="Peptidase_M13_dom_2"/>
</dbReference>
<dbReference type="Gene3D" id="1.10.1380.10">
    <property type="entry name" value="Neutral endopeptidase , domain2"/>
    <property type="match status" value="1"/>
</dbReference>
<dbReference type="GO" id="GO:0046872">
    <property type="term" value="F:metal ion binding"/>
    <property type="evidence" value="ECO:0007669"/>
    <property type="project" value="UniProtKB-KW"/>
</dbReference>
<keyword evidence="4" id="KW-0378">Hydrolase</keyword>
<dbReference type="GO" id="GO:0005886">
    <property type="term" value="C:plasma membrane"/>
    <property type="evidence" value="ECO:0007669"/>
    <property type="project" value="TreeGrafter"/>
</dbReference>
<comment type="cofactor">
    <cofactor evidence="1">
        <name>Zn(2+)</name>
        <dbReference type="ChEBI" id="CHEBI:29105"/>
    </cofactor>
</comment>
<dbReference type="InterPro" id="IPR018497">
    <property type="entry name" value="Peptidase_M13_C"/>
</dbReference>
<dbReference type="Pfam" id="PF01431">
    <property type="entry name" value="Peptidase_M13"/>
    <property type="match status" value="1"/>
</dbReference>
<keyword evidence="5" id="KW-0862">Zinc</keyword>
<dbReference type="GO" id="GO:0004222">
    <property type="term" value="F:metalloendopeptidase activity"/>
    <property type="evidence" value="ECO:0007669"/>
    <property type="project" value="InterPro"/>
</dbReference>
<name>A0A6S7GPQ8_PARCT</name>
<dbReference type="CDD" id="cd08662">
    <property type="entry name" value="M13"/>
    <property type="match status" value="1"/>
</dbReference>
<accession>A0A6S7GPQ8</accession>
<dbReference type="OrthoDB" id="6475849at2759"/>
<keyword evidence="6" id="KW-0482">Metalloprotease</keyword>
<evidence type="ECO:0000256" key="6">
    <source>
        <dbReference type="ARBA" id="ARBA00023049"/>
    </source>
</evidence>
<dbReference type="EMBL" id="CACRXK020001327">
    <property type="protein sequence ID" value="CAB3988457.1"/>
    <property type="molecule type" value="Genomic_DNA"/>
</dbReference>
<sequence>MAAHLFTFITTLLFSTIVYQFSNSLPVVYQESTINSDPNILARDETSAENMDNNICVTKECTAVSASIKAAINEEVKPCDDFYDYACGEWMKNNPIPKGKIQISAFTELRDKNNEVMQEALVSDDTLNDLLPIKKVRTFFQSCLNVEAIDELGNEPIRKYIKDLDSWAVDEKTGWESGKWDVFRTLKKIQKKYTSTNLFFSVESVPDPLRNGTEGKNILMLDKAPLDLHPIFFLGSPKTVRLLFHYMSNVTSLTGVNMSYAKKSMKDVIRFEAALAMLSFGKMGKHYARVPIKKLEESLPQFPWFDHLQSLVAPNKLTREDPILVLATKYLPTLFKLLKKTDKKVLSNFMVWRMIKSYVPMLGNNFRKMYIQLKGKEESRPETCYSYTSKILSNLLGALFIRKRFSAKVKTDIEMMSDIIEAFKDNAQTETWLSGKSRTAVELKLKSVLSKVGYPDYLWNEEDLNLKYENLDIQPNQWFQNVVNSQKYLNFIELHHVGETIDRKHWIAPPQMVNAFYVLTKNEIVIPAGILQEPFFYSGSIPKALSYGAIGHVLGHELTHGFDDTGRTFNLIGKKVLFNETGWSNVSDKNFKKEAKCLVKQFSDYKVLGKHHVNGKMTLGENIADAGGLKLAFNAYKRWINDHGQEKVLPDLDMNSDELFFIGFAQKSCANTSAVGQFMAVHDDDHAPAKYRVNGALSNMPEFSKTFNCPWNSKMNPKTKCDVW</sequence>
<evidence type="ECO:0000256" key="2">
    <source>
        <dbReference type="ARBA" id="ARBA00022670"/>
    </source>
</evidence>
<gene>
    <name evidence="7" type="ORF">PACLA_8A047914</name>
</gene>
<dbReference type="InterPro" id="IPR000718">
    <property type="entry name" value="Peptidase_M13"/>
</dbReference>
<evidence type="ECO:0000256" key="5">
    <source>
        <dbReference type="ARBA" id="ARBA00022833"/>
    </source>
</evidence>
<evidence type="ECO:0000256" key="3">
    <source>
        <dbReference type="ARBA" id="ARBA00022723"/>
    </source>
</evidence>
<dbReference type="InterPro" id="IPR024079">
    <property type="entry name" value="MetalloPept_cat_dom_sf"/>
</dbReference>
<protein>
    <submittedName>
        <fullName evidence="7">Endothelin-converting enzyme 1-like</fullName>
    </submittedName>
</protein>
<dbReference type="PRINTS" id="PR00786">
    <property type="entry name" value="NEPRILYSIN"/>
</dbReference>
<dbReference type="SUPFAM" id="SSF55486">
    <property type="entry name" value="Metalloproteases ('zincins'), catalytic domain"/>
    <property type="match status" value="1"/>
</dbReference>
<evidence type="ECO:0000313" key="8">
    <source>
        <dbReference type="Proteomes" id="UP001152795"/>
    </source>
</evidence>
<evidence type="ECO:0000256" key="1">
    <source>
        <dbReference type="ARBA" id="ARBA00001947"/>
    </source>
</evidence>
<evidence type="ECO:0000313" key="7">
    <source>
        <dbReference type="EMBL" id="CAB3988457.1"/>
    </source>
</evidence>
<comment type="caution">
    <text evidence="7">The sequence shown here is derived from an EMBL/GenBank/DDBJ whole genome shotgun (WGS) entry which is preliminary data.</text>
</comment>
<dbReference type="Proteomes" id="UP001152795">
    <property type="component" value="Unassembled WGS sequence"/>
</dbReference>
<dbReference type="PANTHER" id="PTHR11733">
    <property type="entry name" value="ZINC METALLOPROTEASE FAMILY M13 NEPRILYSIN-RELATED"/>
    <property type="match status" value="1"/>
</dbReference>
<dbReference type="PROSITE" id="PS51885">
    <property type="entry name" value="NEPRILYSIN"/>
    <property type="match status" value="1"/>
</dbReference>
<dbReference type="GO" id="GO:0016485">
    <property type="term" value="P:protein processing"/>
    <property type="evidence" value="ECO:0007669"/>
    <property type="project" value="TreeGrafter"/>
</dbReference>
<dbReference type="Gene3D" id="3.40.390.10">
    <property type="entry name" value="Collagenase (Catalytic Domain)"/>
    <property type="match status" value="1"/>
</dbReference>
<evidence type="ECO:0000256" key="4">
    <source>
        <dbReference type="ARBA" id="ARBA00022801"/>
    </source>
</evidence>
<keyword evidence="2" id="KW-0645">Protease</keyword>
<dbReference type="AlphaFoldDB" id="A0A6S7GPQ8"/>
<dbReference type="Pfam" id="PF05649">
    <property type="entry name" value="Peptidase_M13_N"/>
    <property type="match status" value="1"/>
</dbReference>
<organism evidence="7 8">
    <name type="scientific">Paramuricea clavata</name>
    <name type="common">Red gorgonian</name>
    <name type="synonym">Violescent sea-whip</name>
    <dbReference type="NCBI Taxonomy" id="317549"/>
    <lineage>
        <taxon>Eukaryota</taxon>
        <taxon>Metazoa</taxon>
        <taxon>Cnidaria</taxon>
        <taxon>Anthozoa</taxon>
        <taxon>Octocorallia</taxon>
        <taxon>Malacalcyonacea</taxon>
        <taxon>Plexauridae</taxon>
        <taxon>Paramuricea</taxon>
    </lineage>
</organism>
<keyword evidence="8" id="KW-1185">Reference proteome</keyword>
<dbReference type="InterPro" id="IPR008753">
    <property type="entry name" value="Peptidase_M13_N"/>
</dbReference>
<proteinExistence type="predicted"/>
<keyword evidence="3" id="KW-0479">Metal-binding</keyword>
<reference evidence="7" key="1">
    <citation type="submission" date="2020-04" db="EMBL/GenBank/DDBJ databases">
        <authorList>
            <person name="Alioto T."/>
            <person name="Alioto T."/>
            <person name="Gomez Garrido J."/>
        </authorList>
    </citation>
    <scope>NUCLEOTIDE SEQUENCE</scope>
    <source>
        <strain evidence="7">A484AB</strain>
    </source>
</reference>